<keyword evidence="2" id="KW-1185">Reference proteome</keyword>
<dbReference type="STRING" id="1185767.IIF7_18529"/>
<dbReference type="EMBL" id="ARYN01000022">
    <property type="protein sequence ID" value="ORL43894.1"/>
    <property type="molecule type" value="Genomic_DNA"/>
</dbReference>
<protein>
    <recommendedName>
        <fullName evidence="3">Lipoprotein</fullName>
    </recommendedName>
</protein>
<gene>
    <name evidence="1" type="ORF">IIF7_18529</name>
</gene>
<organism evidence="1 2">
    <name type="scientific">Zunongwangia atlantica 22II14-10F7</name>
    <dbReference type="NCBI Taxonomy" id="1185767"/>
    <lineage>
        <taxon>Bacteria</taxon>
        <taxon>Pseudomonadati</taxon>
        <taxon>Bacteroidota</taxon>
        <taxon>Flavobacteriia</taxon>
        <taxon>Flavobacteriales</taxon>
        <taxon>Flavobacteriaceae</taxon>
        <taxon>Zunongwangia</taxon>
    </lineage>
</organism>
<proteinExistence type="predicted"/>
<dbReference type="PROSITE" id="PS51257">
    <property type="entry name" value="PROKAR_LIPOPROTEIN"/>
    <property type="match status" value="1"/>
</dbReference>
<reference evidence="1 2" key="1">
    <citation type="submission" date="2013-04" db="EMBL/GenBank/DDBJ databases">
        <title>Zunongwangia sp. 22II14-10F7 Genome Sequencing.</title>
        <authorList>
            <person name="Lai Q."/>
            <person name="Shao Z."/>
        </authorList>
    </citation>
    <scope>NUCLEOTIDE SEQUENCE [LARGE SCALE GENOMIC DNA]</scope>
    <source>
        <strain evidence="1 2">22II14-10F7</strain>
    </source>
</reference>
<evidence type="ECO:0000313" key="2">
    <source>
        <dbReference type="Proteomes" id="UP000192746"/>
    </source>
</evidence>
<dbReference type="Proteomes" id="UP000192746">
    <property type="component" value="Unassembled WGS sequence"/>
</dbReference>
<dbReference type="AlphaFoldDB" id="A0A1Y1SZQ6"/>
<evidence type="ECO:0000313" key="1">
    <source>
        <dbReference type="EMBL" id="ORL43894.1"/>
    </source>
</evidence>
<accession>A0A1Y1SZQ6</accession>
<evidence type="ECO:0008006" key="3">
    <source>
        <dbReference type="Google" id="ProtNLM"/>
    </source>
</evidence>
<comment type="caution">
    <text evidence="1">The sequence shown here is derived from an EMBL/GenBank/DDBJ whole genome shotgun (WGS) entry which is preliminary data.</text>
</comment>
<name>A0A1Y1SZQ6_9FLAO</name>
<sequence length="80" mass="9551">MKLKIFSIIIFCLILQGCNKERPESKYYQNEFTGEILSKVEFDELNMKLIPDTTKERVSLRFRFTKMTEKGDSLIQSFKY</sequence>